<proteinExistence type="predicted"/>
<gene>
    <name evidence="3" type="ORF">MFFC18_26440</name>
</gene>
<keyword evidence="4" id="KW-1185">Reference proteome</keyword>
<evidence type="ECO:0000256" key="1">
    <source>
        <dbReference type="SAM" id="MobiDB-lite"/>
    </source>
</evidence>
<accession>A0A5B9PJA0</accession>
<evidence type="ECO:0008006" key="5">
    <source>
        <dbReference type="Google" id="ProtNLM"/>
    </source>
</evidence>
<feature type="compositionally biased region" description="Low complexity" evidence="1">
    <location>
        <begin position="108"/>
        <end position="128"/>
    </location>
</feature>
<dbReference type="AlphaFoldDB" id="A0A5B9PJA0"/>
<feature type="chain" id="PRO_5023054815" description="DUF1571 domain-containing protein" evidence="2">
    <location>
        <begin position="38"/>
        <end position="393"/>
    </location>
</feature>
<dbReference type="Pfam" id="PF07608">
    <property type="entry name" value="DUF1571"/>
    <property type="match status" value="1"/>
</dbReference>
<feature type="signal peptide" evidence="2">
    <location>
        <begin position="1"/>
        <end position="37"/>
    </location>
</feature>
<evidence type="ECO:0000313" key="4">
    <source>
        <dbReference type="Proteomes" id="UP000322214"/>
    </source>
</evidence>
<evidence type="ECO:0000256" key="2">
    <source>
        <dbReference type="SAM" id="SignalP"/>
    </source>
</evidence>
<keyword evidence="2" id="KW-0732">Signal</keyword>
<dbReference type="KEGG" id="mff:MFFC18_26440"/>
<evidence type="ECO:0000313" key="3">
    <source>
        <dbReference type="EMBL" id="QEG22761.1"/>
    </source>
</evidence>
<dbReference type="RefSeq" id="WP_157665145.1">
    <property type="nucleotide sequence ID" value="NZ_CP042912.1"/>
</dbReference>
<feature type="region of interest" description="Disordered" evidence="1">
    <location>
        <begin position="108"/>
        <end position="135"/>
    </location>
</feature>
<dbReference type="Proteomes" id="UP000322214">
    <property type="component" value="Chromosome"/>
</dbReference>
<organism evidence="3 4">
    <name type="scientific">Mariniblastus fucicola</name>
    <dbReference type="NCBI Taxonomy" id="980251"/>
    <lineage>
        <taxon>Bacteria</taxon>
        <taxon>Pseudomonadati</taxon>
        <taxon>Planctomycetota</taxon>
        <taxon>Planctomycetia</taxon>
        <taxon>Pirellulales</taxon>
        <taxon>Pirellulaceae</taxon>
        <taxon>Mariniblastus</taxon>
    </lineage>
</organism>
<dbReference type="EMBL" id="CP042912">
    <property type="protein sequence ID" value="QEG22761.1"/>
    <property type="molecule type" value="Genomic_DNA"/>
</dbReference>
<name>A0A5B9PJA0_9BACT</name>
<sequence length="393" mass="43501" precursor="true">MVSLTQIRHKFPAVCGTIAFSFASLAFTASPSSIASAQDAATEVENEAETEVEQKVIREPIHRVPKIASNTGPAALNVAPKRANVAGNPLSKNINSITPAMLPSASKVVPANEPVSEPEAVESSAEPATEPGVDRASIPVLPVSSARVVAAPHPLDDALETARRGLENMRANVRDYSAIMVKRERVNGSLLKPEYMQVKVRSERVLETGQQVPFSIYMKFIKPRASAGREVIWVKGRNKNQICVHEGSGLVSLKRFQLDPDSWIAMKGQRYPIYEAGLENLIVKLIEKAERDRAAGHCEVVYRDGVKINGRECSVIEVTHPKCCAPYDFHIAKVYIDKELKMPIRYQALLWPEPGQTKPQLLEEYTYLNVKINQGFTDQDFNPDNPAYSYPNR</sequence>
<protein>
    <recommendedName>
        <fullName evidence="5">DUF1571 domain-containing protein</fullName>
    </recommendedName>
</protein>
<reference evidence="3 4" key="1">
    <citation type="submission" date="2019-08" db="EMBL/GenBank/DDBJ databases">
        <title>Deep-cultivation of Planctomycetes and their phenomic and genomic characterization uncovers novel biology.</title>
        <authorList>
            <person name="Wiegand S."/>
            <person name="Jogler M."/>
            <person name="Boedeker C."/>
            <person name="Pinto D."/>
            <person name="Vollmers J."/>
            <person name="Rivas-Marin E."/>
            <person name="Kohn T."/>
            <person name="Peeters S.H."/>
            <person name="Heuer A."/>
            <person name="Rast P."/>
            <person name="Oberbeckmann S."/>
            <person name="Bunk B."/>
            <person name="Jeske O."/>
            <person name="Meyerdierks A."/>
            <person name="Storesund J.E."/>
            <person name="Kallscheuer N."/>
            <person name="Luecker S."/>
            <person name="Lage O.M."/>
            <person name="Pohl T."/>
            <person name="Merkel B.J."/>
            <person name="Hornburger P."/>
            <person name="Mueller R.-W."/>
            <person name="Bruemmer F."/>
            <person name="Labrenz M."/>
            <person name="Spormann A.M."/>
            <person name="Op den Camp H."/>
            <person name="Overmann J."/>
            <person name="Amann R."/>
            <person name="Jetten M.S.M."/>
            <person name="Mascher T."/>
            <person name="Medema M.H."/>
            <person name="Devos D.P."/>
            <person name="Kaster A.-K."/>
            <person name="Ovreas L."/>
            <person name="Rohde M."/>
            <person name="Galperin M.Y."/>
            <person name="Jogler C."/>
        </authorList>
    </citation>
    <scope>NUCLEOTIDE SEQUENCE [LARGE SCALE GENOMIC DNA]</scope>
    <source>
        <strain evidence="3 4">FC18</strain>
    </source>
</reference>
<dbReference type="InterPro" id="IPR011465">
    <property type="entry name" value="DUF1571"/>
</dbReference>